<evidence type="ECO:0000313" key="2">
    <source>
        <dbReference type="Proteomes" id="UP001600888"/>
    </source>
</evidence>
<keyword evidence="2" id="KW-1185">Reference proteome</keyword>
<dbReference type="EMBL" id="JBAWTH010000229">
    <property type="protein sequence ID" value="KAL2272530.1"/>
    <property type="molecule type" value="Genomic_DNA"/>
</dbReference>
<reference evidence="1 2" key="1">
    <citation type="submission" date="2024-03" db="EMBL/GenBank/DDBJ databases">
        <title>A high-quality draft genome sequence of Diaporthe vaccinii, a causative agent of upright dieback and viscid rot disease in cranberry plants.</title>
        <authorList>
            <person name="Sarrasin M."/>
            <person name="Lang B.F."/>
            <person name="Burger G."/>
        </authorList>
    </citation>
    <scope>NUCLEOTIDE SEQUENCE [LARGE SCALE GENOMIC DNA]</scope>
    <source>
        <strain evidence="1 2">IS7</strain>
    </source>
</reference>
<sequence length="127" mass="14353">MLGSYDRNTPEEVKGILIRILDLRPSIRPKISASLKYKLKGLHDQHKIINYVDPSSGQRTYWPNYTRAWALNNWDDSMASTVDAVLRDNLIRHGTLNHLPSQAAPTPSAPRQVFGAYELLAISRVAE</sequence>
<evidence type="ECO:0000313" key="1">
    <source>
        <dbReference type="EMBL" id="KAL2272530.1"/>
    </source>
</evidence>
<organism evidence="1 2">
    <name type="scientific">Diaporthe vaccinii</name>
    <dbReference type="NCBI Taxonomy" id="105482"/>
    <lineage>
        <taxon>Eukaryota</taxon>
        <taxon>Fungi</taxon>
        <taxon>Dikarya</taxon>
        <taxon>Ascomycota</taxon>
        <taxon>Pezizomycotina</taxon>
        <taxon>Sordariomycetes</taxon>
        <taxon>Sordariomycetidae</taxon>
        <taxon>Diaporthales</taxon>
        <taxon>Diaporthaceae</taxon>
        <taxon>Diaporthe</taxon>
        <taxon>Diaporthe eres species complex</taxon>
    </lineage>
</organism>
<name>A0ABR4DQE1_9PEZI</name>
<dbReference type="Proteomes" id="UP001600888">
    <property type="component" value="Unassembled WGS sequence"/>
</dbReference>
<gene>
    <name evidence="1" type="ORF">FJTKL_06327</name>
</gene>
<protein>
    <submittedName>
        <fullName evidence="1">Uncharacterized protein</fullName>
    </submittedName>
</protein>
<accession>A0ABR4DQE1</accession>
<proteinExistence type="predicted"/>
<comment type="caution">
    <text evidence="1">The sequence shown here is derived from an EMBL/GenBank/DDBJ whole genome shotgun (WGS) entry which is preliminary data.</text>
</comment>